<keyword evidence="4" id="KW-1185">Reference proteome</keyword>
<keyword evidence="5" id="KW-0648">Protein biosynthesis</keyword>
<dbReference type="PROSITE" id="PS51319">
    <property type="entry name" value="TFIIS_N"/>
    <property type="match status" value="1"/>
</dbReference>
<evidence type="ECO:0000313" key="4">
    <source>
        <dbReference type="Proteomes" id="UP001652624"/>
    </source>
</evidence>
<evidence type="ECO:0000313" key="5">
    <source>
        <dbReference type="RefSeq" id="XP_007517539.2"/>
    </source>
</evidence>
<dbReference type="InterPro" id="IPR035441">
    <property type="entry name" value="TFIIS/LEDGF_dom_sf"/>
</dbReference>
<proteinExistence type="predicted"/>
<dbReference type="InParanoid" id="A0A1S2ZD40"/>
<feature type="domain" description="TFIIS N-terminal" evidence="3">
    <location>
        <begin position="5"/>
        <end position="82"/>
    </location>
</feature>
<sequence>MSDKKHIAARASLIEQLVSQRDFEDLGSHLTELETLQVTKEHLQETDVTRAVHRVLKNCPTVSLRRRAKHLLSDWKALYQPQDSPSSFPVGGEKEGSPGLALDPRQQESVGVSISDSLPLPQDVLTEATKTPGNGAGQVGPPEKQFRRGSDKRASELLGPTAPVRTKCTELLYEALAASSAGQPTATLRRDFARQIEDCSQCKTSHYDSFASLRGVDCKDLGFRRYLLAGRTHDNFICPIRIV</sequence>
<dbReference type="CTD" id="170082"/>
<dbReference type="GO" id="GO:0006351">
    <property type="term" value="P:DNA-templated transcription"/>
    <property type="evidence" value="ECO:0007669"/>
    <property type="project" value="InterPro"/>
</dbReference>
<dbReference type="OrthoDB" id="44867at2759"/>
<keyword evidence="1" id="KW-0539">Nucleus</keyword>
<organism evidence="4 5">
    <name type="scientific">Erinaceus europaeus</name>
    <name type="common">Western European hedgehog</name>
    <dbReference type="NCBI Taxonomy" id="9365"/>
    <lineage>
        <taxon>Eukaryota</taxon>
        <taxon>Metazoa</taxon>
        <taxon>Chordata</taxon>
        <taxon>Craniata</taxon>
        <taxon>Vertebrata</taxon>
        <taxon>Euteleostomi</taxon>
        <taxon>Mammalia</taxon>
        <taxon>Eutheria</taxon>
        <taxon>Laurasiatheria</taxon>
        <taxon>Eulipotyphla</taxon>
        <taxon>Erinaceidae</taxon>
        <taxon>Erinaceinae</taxon>
        <taxon>Erinaceus</taxon>
    </lineage>
</organism>
<dbReference type="InterPro" id="IPR017923">
    <property type="entry name" value="TFIIS_N"/>
</dbReference>
<dbReference type="FunCoup" id="A0A1S2ZD40">
    <property type="interactions" value="321"/>
</dbReference>
<dbReference type="Pfam" id="PF08711">
    <property type="entry name" value="Med26"/>
    <property type="match status" value="1"/>
</dbReference>
<feature type="region of interest" description="Disordered" evidence="2">
    <location>
        <begin position="82"/>
        <end position="158"/>
    </location>
</feature>
<dbReference type="GeneID" id="103108525"/>
<dbReference type="Proteomes" id="UP001652624">
    <property type="component" value="Chromosome X"/>
</dbReference>
<name>A0A1S2ZD40_ERIEU</name>
<dbReference type="RefSeq" id="XP_007517539.2">
    <property type="nucleotide sequence ID" value="XM_007517477.3"/>
</dbReference>
<dbReference type="AlphaFoldDB" id="A0A1S2ZD40"/>
<accession>A0A1S2ZD40</accession>
<dbReference type="SUPFAM" id="SSF47676">
    <property type="entry name" value="Conserved domain common to transcription factors TFIIS, elongin A, CRSP70"/>
    <property type="match status" value="1"/>
</dbReference>
<dbReference type="GO" id="GO:0005634">
    <property type="term" value="C:nucleus"/>
    <property type="evidence" value="ECO:0007669"/>
    <property type="project" value="UniProtKB-SubCell"/>
</dbReference>
<reference evidence="5" key="1">
    <citation type="submission" date="2025-08" db="UniProtKB">
        <authorList>
            <consortium name="RefSeq"/>
        </authorList>
    </citation>
    <scope>IDENTIFICATION</scope>
</reference>
<feature type="compositionally biased region" description="Basic and acidic residues" evidence="2">
    <location>
        <begin position="144"/>
        <end position="155"/>
    </location>
</feature>
<dbReference type="eggNOG" id="KOG1105">
    <property type="taxonomic scope" value="Eukaryota"/>
</dbReference>
<dbReference type="Gene3D" id="1.20.930.10">
    <property type="entry name" value="Conserved domain common to transcription factors TFIIS, elongin A, CRSP70"/>
    <property type="match status" value="1"/>
</dbReference>
<evidence type="ECO:0000259" key="3">
    <source>
        <dbReference type="PROSITE" id="PS51319"/>
    </source>
</evidence>
<evidence type="ECO:0000256" key="1">
    <source>
        <dbReference type="PROSITE-ProRule" id="PRU00649"/>
    </source>
</evidence>
<dbReference type="GO" id="GO:0003746">
    <property type="term" value="F:translation elongation factor activity"/>
    <property type="evidence" value="ECO:0007669"/>
    <property type="project" value="UniProtKB-KW"/>
</dbReference>
<comment type="subcellular location">
    <subcellularLocation>
        <location evidence="1">Nucleus</location>
    </subcellularLocation>
</comment>
<evidence type="ECO:0000256" key="2">
    <source>
        <dbReference type="SAM" id="MobiDB-lite"/>
    </source>
</evidence>
<feature type="compositionally biased region" description="Polar residues" evidence="2">
    <location>
        <begin position="107"/>
        <end position="116"/>
    </location>
</feature>
<gene>
    <name evidence="5" type="primary">TCEANC</name>
</gene>
<protein>
    <submittedName>
        <fullName evidence="5">Transcription elongation factor A N-terminal and central domain-containing protein</fullName>
    </submittedName>
</protein>
<keyword evidence="5" id="KW-0251">Elongation factor</keyword>